<proteinExistence type="predicted"/>
<feature type="non-terminal residue" evidence="1">
    <location>
        <position position="1"/>
    </location>
</feature>
<evidence type="ECO:0000313" key="2">
    <source>
        <dbReference type="Proteomes" id="UP000826573"/>
    </source>
</evidence>
<dbReference type="AlphaFoldDB" id="A0A9P8HVL5"/>
<reference evidence="1 2" key="1">
    <citation type="submission" date="2021-08" db="EMBL/GenBank/DDBJ databases">
        <title>The highly contiguous genome resource for Trichoderma semiorbis FJ059, a fungal antagonistic to plant pathogens.</title>
        <authorList>
            <person name="Liu T."/>
        </authorList>
    </citation>
    <scope>NUCLEOTIDE SEQUENCE [LARGE SCALE GENOMIC DNA]</scope>
    <source>
        <strain evidence="1 2">FJ059</strain>
    </source>
</reference>
<gene>
    <name evidence="1" type="ORF">TsFJ059_003401</name>
</gene>
<organism evidence="1 2">
    <name type="scientific">Trichoderma semiorbis</name>
    <dbReference type="NCBI Taxonomy" id="1491008"/>
    <lineage>
        <taxon>Eukaryota</taxon>
        <taxon>Fungi</taxon>
        <taxon>Dikarya</taxon>
        <taxon>Ascomycota</taxon>
        <taxon>Pezizomycotina</taxon>
        <taxon>Sordariomycetes</taxon>
        <taxon>Hypocreomycetidae</taxon>
        <taxon>Hypocreales</taxon>
        <taxon>Hypocreaceae</taxon>
        <taxon>Trichoderma</taxon>
    </lineage>
</organism>
<comment type="caution">
    <text evidence="1">The sequence shown here is derived from an EMBL/GenBank/DDBJ whole genome shotgun (WGS) entry which is preliminary data.</text>
</comment>
<evidence type="ECO:0000313" key="1">
    <source>
        <dbReference type="EMBL" id="KAH0528557.1"/>
    </source>
</evidence>
<sequence>VQYNEATAIQQHLVIDATSSDMPAFARNSSQTTLLLAMHPLSCASELINLLYGTNPDLQGNTSK</sequence>
<dbReference type="Proteomes" id="UP000826573">
    <property type="component" value="Unassembled WGS sequence"/>
</dbReference>
<accession>A0A9P8HVL5</accession>
<keyword evidence="2" id="KW-1185">Reference proteome</keyword>
<name>A0A9P8HVL5_9HYPO</name>
<protein>
    <submittedName>
        <fullName evidence="1">Uncharacterized protein</fullName>
    </submittedName>
</protein>
<dbReference type="EMBL" id="JAIMJC010000003">
    <property type="protein sequence ID" value="KAH0528557.1"/>
    <property type="molecule type" value="Genomic_DNA"/>
</dbReference>